<sequence length="386" mass="43560">MSTVLATDSPAYLAYQAYDLPGNLLALEPLGNGLINKTYRIQQGDDQGWQGEYVLQEINQSIFPDVPGLMQNILAVTDYMKGIISRRGGDPERETLTVVLNREGLPYTRLEDGTYWRIYEFIKDSFSIEQVTNEDEFYRAGQAFGAFAADLDDFDASQLTEVIPKFHDTRHRYAQFEEAVAQDRVGRVAEVQEWIDFVRSRKSDCYLLYDLLDAGQLPLRVTHNDTKLNNILMDANTGQALCIVDLDTIMPGLVLFDYGDAIRFGANHNAEDEADLSKVQFDAHLFEVYTRGFLKGMGDRLTTLEIELLPWGARVITLEQGIRFLTDYLNGDVYYGTSRPGQNLDRTATQLTLVAQMEAQWPELKAIVARGSSLLAANKFDSKMPT</sequence>
<comment type="caution">
    <text evidence="2">The sequence shown here is derived from an EMBL/GenBank/DDBJ whole genome shotgun (WGS) entry which is preliminary data.</text>
</comment>
<dbReference type="PANTHER" id="PTHR21064">
    <property type="entry name" value="AMINOGLYCOSIDE PHOSPHOTRANSFERASE DOMAIN-CONTAINING PROTEIN-RELATED"/>
    <property type="match status" value="1"/>
</dbReference>
<gene>
    <name evidence="2" type="ORF">HXK00_02080</name>
</gene>
<dbReference type="Pfam" id="PF01636">
    <property type="entry name" value="APH"/>
    <property type="match status" value="1"/>
</dbReference>
<dbReference type="Proteomes" id="UP000757900">
    <property type="component" value="Unassembled WGS sequence"/>
</dbReference>
<name>A0A929QTF0_ABIDE</name>
<dbReference type="InterPro" id="IPR002575">
    <property type="entry name" value="Aminoglycoside_PTrfase"/>
</dbReference>
<proteinExistence type="predicted"/>
<evidence type="ECO:0000259" key="1">
    <source>
        <dbReference type="Pfam" id="PF01636"/>
    </source>
</evidence>
<dbReference type="InterPro" id="IPR050249">
    <property type="entry name" value="Pseudomonas-type_ThrB"/>
</dbReference>
<dbReference type="AlphaFoldDB" id="A0A929QTF0"/>
<organism evidence="2 3">
    <name type="scientific">Abiotrophia defectiva</name>
    <name type="common">Streptococcus defectivus</name>
    <dbReference type="NCBI Taxonomy" id="46125"/>
    <lineage>
        <taxon>Bacteria</taxon>
        <taxon>Bacillati</taxon>
        <taxon>Bacillota</taxon>
        <taxon>Bacilli</taxon>
        <taxon>Lactobacillales</taxon>
        <taxon>Aerococcaceae</taxon>
        <taxon>Abiotrophia</taxon>
    </lineage>
</organism>
<dbReference type="Gene3D" id="3.90.1200.10">
    <property type="match status" value="1"/>
</dbReference>
<accession>A0A929QTF0</accession>
<dbReference type="InterPro" id="IPR011009">
    <property type="entry name" value="Kinase-like_dom_sf"/>
</dbReference>
<dbReference type="EMBL" id="JABZFV010000021">
    <property type="protein sequence ID" value="MBF0934417.1"/>
    <property type="molecule type" value="Genomic_DNA"/>
</dbReference>
<dbReference type="PANTHER" id="PTHR21064:SF5">
    <property type="entry name" value="SLR1880 PROTEIN"/>
    <property type="match status" value="1"/>
</dbReference>
<reference evidence="2" key="1">
    <citation type="submission" date="2020-04" db="EMBL/GenBank/DDBJ databases">
        <title>Deep metagenomics examines the oral microbiome during advanced dental caries in children, revealing novel taxa and co-occurrences with host molecules.</title>
        <authorList>
            <person name="Baker J.L."/>
            <person name="Morton J.T."/>
            <person name="Dinis M."/>
            <person name="Alvarez R."/>
            <person name="Tran N.C."/>
            <person name="Knight R."/>
            <person name="Edlund A."/>
        </authorList>
    </citation>
    <scope>NUCLEOTIDE SEQUENCE</scope>
    <source>
        <strain evidence="2">JCVI_23_bin.16</strain>
    </source>
</reference>
<protein>
    <submittedName>
        <fullName evidence="2">Aminoglycoside phosphotransferase family protein</fullName>
    </submittedName>
</protein>
<dbReference type="SUPFAM" id="SSF56112">
    <property type="entry name" value="Protein kinase-like (PK-like)"/>
    <property type="match status" value="1"/>
</dbReference>
<evidence type="ECO:0000313" key="3">
    <source>
        <dbReference type="Proteomes" id="UP000757900"/>
    </source>
</evidence>
<feature type="domain" description="Aminoglycoside phosphotransferase" evidence="1">
    <location>
        <begin position="27"/>
        <end position="268"/>
    </location>
</feature>
<evidence type="ECO:0000313" key="2">
    <source>
        <dbReference type="EMBL" id="MBF0934417.1"/>
    </source>
</evidence>